<dbReference type="RefSeq" id="WP_116883413.1">
    <property type="nucleotide sequence ID" value="NZ_CABMMC010000014.1"/>
</dbReference>
<evidence type="ECO:0000256" key="1">
    <source>
        <dbReference type="SAM" id="SignalP"/>
    </source>
</evidence>
<feature type="signal peptide" evidence="1">
    <location>
        <begin position="1"/>
        <end position="21"/>
    </location>
</feature>
<dbReference type="OrthoDB" id="5835812at2"/>
<reference evidence="2 3" key="1">
    <citation type="submission" date="2018-04" db="EMBL/GenBank/DDBJ databases">
        <title>Genomic Encyclopedia of Type Strains, Phase IV (KMG-IV): sequencing the most valuable type-strain genomes for metagenomic binning, comparative biology and taxonomic classification.</title>
        <authorList>
            <person name="Goeker M."/>
        </authorList>
    </citation>
    <scope>NUCLEOTIDE SEQUENCE [LARGE SCALE GENOMIC DNA]</scope>
    <source>
        <strain evidence="2 3">DSM 14823</strain>
    </source>
</reference>
<proteinExistence type="predicted"/>
<evidence type="ECO:0000313" key="2">
    <source>
        <dbReference type="EMBL" id="PVY43509.1"/>
    </source>
</evidence>
<gene>
    <name evidence="2" type="ORF">C8D82_10834</name>
</gene>
<keyword evidence="3" id="KW-1185">Reference proteome</keyword>
<protein>
    <submittedName>
        <fullName evidence="2">Putative BNR repeat neuraminidase</fullName>
    </submittedName>
</protein>
<feature type="chain" id="PRO_5015588973" evidence="1">
    <location>
        <begin position="22"/>
        <end position="969"/>
    </location>
</feature>
<sequence>MNHRKMTGWIGAGLLAATCAAAPVGVRPETMREGTVTGSDGRRGLVTGKVEAAEGLDGGCGFLLKGPDARIELPYPGNPETVAFEAWVRLPEKAVFCHIARRRGKNNQWQFFAAPAGNGEYLLYGMTWKKSDGKENFVGRSSVRLQGGRLHHVAMELDGASYGKLFIDGQEVCSEVPPDALRSGSSPLTLGGGKAGEAGDLFLQDPVIYDSKLPENWQRRVREQLYPWERKFTPAEVMNFSAPGAWLTAPVELLDSMPEGEMWSAKSRFGNDPGKRIEAKTMRELATGARPEAGGLRWNRHPMYPTLHAAQVPADWSRQPAVSLKLTSKEATGETVWLAFSADSKQTPYRDFYRFPFAVNFTGEKTITVSRDKFETVGEPAGWDKVDGAWFFTKVAGAQPHPATDLTLKELRPSAEPDNSAEFPGEIRQEKDADGFVFKMNKREYQRAYLNHPYPETRGEQPVHAPYAHQYYQAAERALFDYCPDFLPGFVSYGPDGRGYIHSGDLVQFRGEDGKWQYTDLVPILKQWAKEQGWPGLQLSWGQSLGEKAIRYDNDGDFYLLVPVEKLDADGKNVDWHTRTTLLLHSRDRMRSFEVHRLPGRLATFEKLDGHNRDCLKRPPVILLGDYSYFRDADPAGYLLTPSKKADGSLDLGKPVKYAEFAISPDQHSGGGNLAITRGDKVFIVFGVASVNAIAMQDVKGAKQTVIPPIPPDHPGLKLSYQQQRSGKTFTEYSKNGTPTFIIEYDLKTGRLGEPRYLLSGGAHDDGHNWPAITADSRGILHVIANGHHNPVAYTHSLEPDNPYGPWSAPEYVKPGKSTPFLSYATLNCDKNDTLYTIHRSTTDVYNNHLGLYVKPAGQPWQGEEVLVTPYRYMYKVWGHKAIYNPATGGITLGFYSHSSMKQLMLDQYWFDIFQYPDEEKAYRGGKSDIGLPEGNKCKMYVGPAAELTLLTFDPDAKQWKLTVGKDLK</sequence>
<comment type="caution">
    <text evidence="2">The sequence shown here is derived from an EMBL/GenBank/DDBJ whole genome shotgun (WGS) entry which is preliminary data.</text>
</comment>
<dbReference type="InterPro" id="IPR013320">
    <property type="entry name" value="ConA-like_dom_sf"/>
</dbReference>
<dbReference type="Gene3D" id="2.60.120.200">
    <property type="match status" value="1"/>
</dbReference>
<dbReference type="Pfam" id="PF15892">
    <property type="entry name" value="BNR_4"/>
    <property type="match status" value="1"/>
</dbReference>
<keyword evidence="1" id="KW-0732">Signal</keyword>
<dbReference type="Pfam" id="PF13385">
    <property type="entry name" value="Laminin_G_3"/>
    <property type="match status" value="1"/>
</dbReference>
<dbReference type="AlphaFoldDB" id="A0A2U1B4A2"/>
<dbReference type="GeneID" id="78294718"/>
<evidence type="ECO:0000313" key="3">
    <source>
        <dbReference type="Proteomes" id="UP000245959"/>
    </source>
</evidence>
<name>A0A2U1B4A2_9BACT</name>
<dbReference type="SUPFAM" id="SSF49899">
    <property type="entry name" value="Concanavalin A-like lectins/glucanases"/>
    <property type="match status" value="1"/>
</dbReference>
<dbReference type="EMBL" id="QEKH01000008">
    <property type="protein sequence ID" value="PVY43509.1"/>
    <property type="molecule type" value="Genomic_DNA"/>
</dbReference>
<organism evidence="2 3">
    <name type="scientific">Victivallis vadensis</name>
    <dbReference type="NCBI Taxonomy" id="172901"/>
    <lineage>
        <taxon>Bacteria</taxon>
        <taxon>Pseudomonadati</taxon>
        <taxon>Lentisphaerota</taxon>
        <taxon>Lentisphaeria</taxon>
        <taxon>Victivallales</taxon>
        <taxon>Victivallaceae</taxon>
        <taxon>Victivallis</taxon>
    </lineage>
</organism>
<dbReference type="Proteomes" id="UP000245959">
    <property type="component" value="Unassembled WGS sequence"/>
</dbReference>
<accession>A0A2U1B4A2</accession>